<name>A0A373F8F7_COMTE</name>
<feature type="transmembrane region" description="Helical" evidence="1">
    <location>
        <begin position="41"/>
        <end position="61"/>
    </location>
</feature>
<feature type="transmembrane region" description="Helical" evidence="1">
    <location>
        <begin position="105"/>
        <end position="126"/>
    </location>
</feature>
<organism evidence="2 3">
    <name type="scientific">Comamonas testosteroni</name>
    <name type="common">Pseudomonas testosteroni</name>
    <dbReference type="NCBI Taxonomy" id="285"/>
    <lineage>
        <taxon>Bacteria</taxon>
        <taxon>Pseudomonadati</taxon>
        <taxon>Pseudomonadota</taxon>
        <taxon>Betaproteobacteria</taxon>
        <taxon>Burkholderiales</taxon>
        <taxon>Comamonadaceae</taxon>
        <taxon>Comamonas</taxon>
    </lineage>
</organism>
<feature type="transmembrane region" description="Helical" evidence="1">
    <location>
        <begin position="138"/>
        <end position="161"/>
    </location>
</feature>
<keyword evidence="1" id="KW-0472">Membrane</keyword>
<evidence type="ECO:0000313" key="3">
    <source>
        <dbReference type="Proteomes" id="UP000261948"/>
    </source>
</evidence>
<keyword evidence="3" id="KW-1185">Reference proteome</keyword>
<evidence type="ECO:0000313" key="2">
    <source>
        <dbReference type="EMBL" id="RGE40463.1"/>
    </source>
</evidence>
<keyword evidence="1" id="KW-0812">Transmembrane</keyword>
<evidence type="ECO:0000256" key="1">
    <source>
        <dbReference type="SAM" id="Phobius"/>
    </source>
</evidence>
<comment type="caution">
    <text evidence="2">The sequence shown here is derived from an EMBL/GenBank/DDBJ whole genome shotgun (WGS) entry which is preliminary data.</text>
</comment>
<accession>A0A373F8F7</accession>
<keyword evidence="1" id="KW-1133">Transmembrane helix</keyword>
<proteinExistence type="predicted"/>
<feature type="transmembrane region" description="Helical" evidence="1">
    <location>
        <begin position="73"/>
        <end position="99"/>
    </location>
</feature>
<dbReference type="AlphaFoldDB" id="A0A373F8F7"/>
<dbReference type="Proteomes" id="UP000261948">
    <property type="component" value="Unassembled WGS sequence"/>
</dbReference>
<sequence length="223" mass="24073">MLVEISIASAALGVALALRPWRMLASRPGPGGVADPVSSALITPLLAVLVLLPWVWALPTMHQMPLQLHWSSAPLVVLILGWPLAVPVLIAVGAITFAISPALQWPEALGITVWQGLVPATLAMLWGAMVRRWCWHNIFVFILLRGFLGTVLCIFAAALLGDVAGHVLPHVQDDLSVLARWLMAWGDGITTGMLTAVFVVFRPQWMATWSDAIYLQAPASPKS</sequence>
<gene>
    <name evidence="2" type="ORF">DZC30_20290</name>
</gene>
<feature type="transmembrane region" description="Helical" evidence="1">
    <location>
        <begin position="181"/>
        <end position="201"/>
    </location>
</feature>
<dbReference type="EMBL" id="QURR01000036">
    <property type="protein sequence ID" value="RGE40463.1"/>
    <property type="molecule type" value="Genomic_DNA"/>
</dbReference>
<protein>
    <submittedName>
        <fullName evidence="2">Uncharacterized protein</fullName>
    </submittedName>
</protein>
<reference evidence="2 3" key="1">
    <citation type="submission" date="2018-08" db="EMBL/GenBank/DDBJ databases">
        <title>Comamonas testosteroni strain SWCO2.</title>
        <authorList>
            <person name="Jiang N."/>
            <person name="Zhang X.Z."/>
        </authorList>
    </citation>
    <scope>NUCLEOTIDE SEQUENCE [LARGE SCALE GENOMIC DNA]</scope>
    <source>
        <strain evidence="2 3">SWCO2</strain>
    </source>
</reference>
<dbReference type="OrthoDB" id="5297929at2"/>